<feature type="compositionally biased region" description="Pro residues" evidence="5">
    <location>
        <begin position="587"/>
        <end position="619"/>
    </location>
</feature>
<evidence type="ECO:0000256" key="4">
    <source>
        <dbReference type="PROSITE-ProRule" id="PRU00192"/>
    </source>
</evidence>
<dbReference type="InterPro" id="IPR036028">
    <property type="entry name" value="SH3-like_dom_sf"/>
</dbReference>
<dbReference type="PANTHER" id="PTHR47174">
    <property type="entry name" value="BRIDGING INTEGRATOR 3"/>
    <property type="match status" value="1"/>
</dbReference>
<feature type="region of interest" description="Disordered" evidence="5">
    <location>
        <begin position="164"/>
        <end position="195"/>
    </location>
</feature>
<dbReference type="InterPro" id="IPR001452">
    <property type="entry name" value="SH3_domain"/>
</dbReference>
<dbReference type="GO" id="GO:0008289">
    <property type="term" value="F:lipid binding"/>
    <property type="evidence" value="ECO:0007669"/>
    <property type="project" value="TreeGrafter"/>
</dbReference>
<evidence type="ECO:0000256" key="3">
    <source>
        <dbReference type="ARBA" id="ARBA00022490"/>
    </source>
</evidence>
<evidence type="ECO:0000256" key="2">
    <source>
        <dbReference type="ARBA" id="ARBA00022443"/>
    </source>
</evidence>
<sequence>MSRLSAAAGFAMRHGRVAGGGEKDEEHEKMMETFGAYEGRVKTLVAMTLDARAQLAEAFLQLGFAAQCFKELTAPEVDIAGSGALVNAGAPLPDAQRTAALAARVARSRAIAGLLQEAFHASFGEALQTTLLTPLESEVELFEKTHADVAKHHEARLENQHYASKLSSLQQKTGESDKEREKLQRNADKAAEANTKLQEAKAQLQADLAAHDAVRKEVLTRRVNELKGMLHRFCEAALRALGTTESEERELDRYNVYGDVNVESAMSKLRRGITTTTRGAGRYGESVALRVAHMRRHAATTFTKAKIEKDAHTEDPVELETNEMASRYEKAWSVLERLPHVLEALRRWYEAGFGAFTGVAAELAAAVKDEDAPEEKAVVLQFHAALDEVRATLSTTVVARVLEDVVQPLGDSLLEFKELPEKLRDRRAKALESEHYHAKVASLEKRTHSDKASETAKEKAAERWERNKTKASTADEAAKAETLACRDRLLAFDEMIKLRVETTATSLDTLQREFYLDFAAKVAAKLQLSDQASPADAASASKLTELMSRGIIVPQSGMTLNKSAAADFQRTRSDTAGGVPPRASFARPPPPPVPQPVAPPVAPQPGGVRPPAPPVPQPAVRPSQGNMTELMSRKASLSADEAAQVRQMMMQQKTRAAPTSSAPCGQQQQQQHQAAPVPPYAQQQQHQAAPAAWPAATPSAFAQQPPAARPEPPTPPVPTPPPPPPRAPPGMIEVKALYDFDAVQSGDLAFKTGDVILTDEATFNAAGGGGWINGELAGKSGVFPSNYVQPL</sequence>
<evidence type="ECO:0000256" key="5">
    <source>
        <dbReference type="SAM" id="MobiDB-lite"/>
    </source>
</evidence>
<feature type="domain" description="SH3" evidence="6">
    <location>
        <begin position="729"/>
        <end position="791"/>
    </location>
</feature>
<feature type="compositionally biased region" description="Low complexity" evidence="5">
    <location>
        <begin position="662"/>
        <end position="706"/>
    </location>
</feature>
<dbReference type="InterPro" id="IPR027267">
    <property type="entry name" value="AH/BAR_dom_sf"/>
</dbReference>
<dbReference type="Proteomes" id="UP001230188">
    <property type="component" value="Unassembled WGS sequence"/>
</dbReference>
<feature type="region of interest" description="Disordered" evidence="5">
    <location>
        <begin position="442"/>
        <end position="477"/>
    </location>
</feature>
<feature type="compositionally biased region" description="Basic and acidic residues" evidence="5">
    <location>
        <begin position="442"/>
        <end position="468"/>
    </location>
</feature>
<dbReference type="InterPro" id="IPR046982">
    <property type="entry name" value="BIN3/RVS161-like"/>
</dbReference>
<name>A0AAD7UIT9_9STRA</name>
<proteinExistence type="predicted"/>
<dbReference type="Gene3D" id="2.30.30.40">
    <property type="entry name" value="SH3 Domains"/>
    <property type="match status" value="1"/>
</dbReference>
<comment type="caution">
    <text evidence="7">The sequence shown here is derived from an EMBL/GenBank/DDBJ whole genome shotgun (WGS) entry which is preliminary data.</text>
</comment>
<dbReference type="GO" id="GO:0051666">
    <property type="term" value="P:actin cortical patch localization"/>
    <property type="evidence" value="ECO:0007669"/>
    <property type="project" value="InterPro"/>
</dbReference>
<dbReference type="SUPFAM" id="SSF103657">
    <property type="entry name" value="BAR/IMD domain-like"/>
    <property type="match status" value="2"/>
</dbReference>
<dbReference type="PANTHER" id="PTHR47174:SF3">
    <property type="entry name" value="BRIDGING INTEGRATOR 3"/>
    <property type="match status" value="1"/>
</dbReference>
<feature type="compositionally biased region" description="Basic and acidic residues" evidence="5">
    <location>
        <begin position="174"/>
        <end position="191"/>
    </location>
</feature>
<feature type="compositionally biased region" description="Polar residues" evidence="5">
    <location>
        <begin position="164"/>
        <end position="173"/>
    </location>
</feature>
<evidence type="ECO:0000313" key="8">
    <source>
        <dbReference type="Proteomes" id="UP001230188"/>
    </source>
</evidence>
<dbReference type="PROSITE" id="PS50002">
    <property type="entry name" value="SH3"/>
    <property type="match status" value="1"/>
</dbReference>
<feature type="compositionally biased region" description="Pro residues" evidence="5">
    <location>
        <begin position="707"/>
        <end position="728"/>
    </location>
</feature>
<reference evidence="7" key="1">
    <citation type="submission" date="2023-01" db="EMBL/GenBank/DDBJ databases">
        <title>Metagenome sequencing of chrysophaentin producing Chrysophaeum taylorii.</title>
        <authorList>
            <person name="Davison J."/>
            <person name="Bewley C."/>
        </authorList>
    </citation>
    <scope>NUCLEOTIDE SEQUENCE</scope>
    <source>
        <strain evidence="7">NIES-1699</strain>
    </source>
</reference>
<dbReference type="AlphaFoldDB" id="A0AAD7UIT9"/>
<keyword evidence="8" id="KW-1185">Reference proteome</keyword>
<keyword evidence="2 4" id="KW-0728">SH3 domain</keyword>
<dbReference type="PRINTS" id="PR00452">
    <property type="entry name" value="SH3DOMAIN"/>
</dbReference>
<evidence type="ECO:0000313" key="7">
    <source>
        <dbReference type="EMBL" id="KAJ8607551.1"/>
    </source>
</evidence>
<dbReference type="SMART" id="SM00326">
    <property type="entry name" value="SH3"/>
    <property type="match status" value="1"/>
</dbReference>
<gene>
    <name evidence="7" type="ORF">CTAYLR_009495</name>
</gene>
<dbReference type="EMBL" id="JAQMWT010000208">
    <property type="protein sequence ID" value="KAJ8607551.1"/>
    <property type="molecule type" value="Genomic_DNA"/>
</dbReference>
<dbReference type="SUPFAM" id="SSF50044">
    <property type="entry name" value="SH3-domain"/>
    <property type="match status" value="1"/>
</dbReference>
<organism evidence="7 8">
    <name type="scientific">Chrysophaeum taylorii</name>
    <dbReference type="NCBI Taxonomy" id="2483200"/>
    <lineage>
        <taxon>Eukaryota</taxon>
        <taxon>Sar</taxon>
        <taxon>Stramenopiles</taxon>
        <taxon>Ochrophyta</taxon>
        <taxon>Pelagophyceae</taxon>
        <taxon>Pelagomonadales</taxon>
        <taxon>Pelagomonadaceae</taxon>
        <taxon>Chrysophaeum</taxon>
    </lineage>
</organism>
<comment type="subcellular location">
    <subcellularLocation>
        <location evidence="1">Cytoplasm</location>
    </subcellularLocation>
</comment>
<evidence type="ECO:0000259" key="6">
    <source>
        <dbReference type="PROSITE" id="PS50002"/>
    </source>
</evidence>
<dbReference type="GO" id="GO:0005737">
    <property type="term" value="C:cytoplasm"/>
    <property type="evidence" value="ECO:0007669"/>
    <property type="project" value="UniProtKB-SubCell"/>
</dbReference>
<keyword evidence="3" id="KW-0963">Cytoplasm</keyword>
<protein>
    <recommendedName>
        <fullName evidence="6">SH3 domain-containing protein</fullName>
    </recommendedName>
</protein>
<dbReference type="Gene3D" id="1.20.1270.60">
    <property type="entry name" value="Arfaptin homology (AH) domain/BAR domain"/>
    <property type="match status" value="2"/>
</dbReference>
<dbReference type="GO" id="GO:0006897">
    <property type="term" value="P:endocytosis"/>
    <property type="evidence" value="ECO:0007669"/>
    <property type="project" value="InterPro"/>
</dbReference>
<feature type="compositionally biased region" description="Polar residues" evidence="5">
    <location>
        <begin position="649"/>
        <end position="661"/>
    </location>
</feature>
<accession>A0AAD7UIT9</accession>
<evidence type="ECO:0000256" key="1">
    <source>
        <dbReference type="ARBA" id="ARBA00004496"/>
    </source>
</evidence>
<dbReference type="Pfam" id="PF14604">
    <property type="entry name" value="SH3_9"/>
    <property type="match status" value="1"/>
</dbReference>
<dbReference type="GO" id="GO:0097320">
    <property type="term" value="P:plasma membrane tubulation"/>
    <property type="evidence" value="ECO:0007669"/>
    <property type="project" value="TreeGrafter"/>
</dbReference>
<feature type="region of interest" description="Disordered" evidence="5">
    <location>
        <begin position="563"/>
        <end position="731"/>
    </location>
</feature>
<dbReference type="GO" id="GO:0015629">
    <property type="term" value="C:actin cytoskeleton"/>
    <property type="evidence" value="ECO:0007669"/>
    <property type="project" value="TreeGrafter"/>
</dbReference>